<dbReference type="SUPFAM" id="SSF101148">
    <property type="entry name" value="Plant invertase/pectin methylesterase inhibitor"/>
    <property type="match status" value="1"/>
</dbReference>
<dbReference type="PANTHER" id="PTHR31080:SF303">
    <property type="entry name" value="PECTINESTERASE 1-LIKE"/>
    <property type="match status" value="1"/>
</dbReference>
<gene>
    <name evidence="10" type="ORF">LLUT_LOCUS28668</name>
</gene>
<keyword evidence="8" id="KW-0812">Transmembrane</keyword>
<evidence type="ECO:0000256" key="4">
    <source>
        <dbReference type="ARBA" id="ARBA00022729"/>
    </source>
</evidence>
<comment type="similarity">
    <text evidence="2">In the C-terminal section; belongs to the pectinesterase family.</text>
</comment>
<feature type="domain" description="Pectinesterase inhibitor" evidence="9">
    <location>
        <begin position="71"/>
        <end position="222"/>
    </location>
</feature>
<feature type="transmembrane region" description="Helical" evidence="8">
    <location>
        <begin position="34"/>
        <end position="59"/>
    </location>
</feature>
<dbReference type="AlphaFoldDB" id="A0AAV1Y135"/>
<evidence type="ECO:0000256" key="2">
    <source>
        <dbReference type="ARBA" id="ARBA00007786"/>
    </source>
</evidence>
<dbReference type="GO" id="GO:0030599">
    <property type="term" value="F:pectinesterase activity"/>
    <property type="evidence" value="ECO:0007669"/>
    <property type="project" value="UniProtKB-EC"/>
</dbReference>
<evidence type="ECO:0000313" key="11">
    <source>
        <dbReference type="Proteomes" id="UP001497480"/>
    </source>
</evidence>
<keyword evidence="8" id="KW-1133">Transmembrane helix</keyword>
<keyword evidence="4" id="KW-0732">Signal</keyword>
<evidence type="ECO:0000256" key="5">
    <source>
        <dbReference type="ARBA" id="ARBA00023157"/>
    </source>
</evidence>
<keyword evidence="6" id="KW-0325">Glycoprotein</keyword>
<dbReference type="GO" id="GO:0004857">
    <property type="term" value="F:enzyme inhibitor activity"/>
    <property type="evidence" value="ECO:0007669"/>
    <property type="project" value="InterPro"/>
</dbReference>
<sequence length="238" mass="25788">MDSLKILQGYGKVENNHNLEDQHQPPHPKFSKPLIITFSVFAILFLTFTISLTLAALIFHTNTESPHQPSNSATTLKAICNVTRYPNSCFSSILSSSSFSQNPTTDPQAILKISLHVAFNELTALASSLVPMNSGRGPAVADCKDQIDDALSRLNDSVSAMSSGGDVLTDGEIGDIQTWVSAAVTDQQTCLDGLEETGSVDAGEVKKKMQRSFEYMSNSLAIVAHLQVLLKQFHVPLH</sequence>
<proteinExistence type="inferred from homology"/>
<accession>A0AAV1Y135</accession>
<dbReference type="EC" id="3.1.1.11" evidence="3"/>
<reference evidence="10 11" key="1">
    <citation type="submission" date="2024-03" db="EMBL/GenBank/DDBJ databases">
        <authorList>
            <person name="Martinez-Hernandez J."/>
        </authorList>
    </citation>
    <scope>NUCLEOTIDE SEQUENCE [LARGE SCALE GENOMIC DNA]</scope>
</reference>
<dbReference type="InterPro" id="IPR035513">
    <property type="entry name" value="Invertase/methylesterase_inhib"/>
</dbReference>
<dbReference type="CDD" id="cd15798">
    <property type="entry name" value="PMEI-like_3"/>
    <property type="match status" value="1"/>
</dbReference>
<evidence type="ECO:0000256" key="7">
    <source>
        <dbReference type="ARBA" id="ARBA00038471"/>
    </source>
</evidence>
<keyword evidence="8" id="KW-0472">Membrane</keyword>
<dbReference type="Proteomes" id="UP001497480">
    <property type="component" value="Unassembled WGS sequence"/>
</dbReference>
<dbReference type="Pfam" id="PF04043">
    <property type="entry name" value="PMEI"/>
    <property type="match status" value="1"/>
</dbReference>
<dbReference type="FunFam" id="1.20.140.40:FF:000010">
    <property type="entry name" value="Pectinesterase"/>
    <property type="match status" value="1"/>
</dbReference>
<comment type="similarity">
    <text evidence="7">Belongs to the PMEI family.</text>
</comment>
<dbReference type="InterPro" id="IPR006501">
    <property type="entry name" value="Pectinesterase_inhib_dom"/>
</dbReference>
<keyword evidence="5" id="KW-1015">Disulfide bond</keyword>
<protein>
    <recommendedName>
        <fullName evidence="3">pectinesterase</fullName>
        <ecNumber evidence="3">3.1.1.11</ecNumber>
    </recommendedName>
</protein>
<comment type="similarity">
    <text evidence="1">In the N-terminal section; belongs to the PMEI family.</text>
</comment>
<evidence type="ECO:0000256" key="3">
    <source>
        <dbReference type="ARBA" id="ARBA00013229"/>
    </source>
</evidence>
<comment type="caution">
    <text evidence="10">The sequence shown here is derived from an EMBL/GenBank/DDBJ whole genome shotgun (WGS) entry which is preliminary data.</text>
</comment>
<dbReference type="NCBIfam" id="TIGR01614">
    <property type="entry name" value="PME_inhib"/>
    <property type="match status" value="1"/>
</dbReference>
<evidence type="ECO:0000256" key="6">
    <source>
        <dbReference type="ARBA" id="ARBA00023180"/>
    </source>
</evidence>
<evidence type="ECO:0000256" key="8">
    <source>
        <dbReference type="SAM" id="Phobius"/>
    </source>
</evidence>
<name>A0AAV1Y135_LUPLU</name>
<organism evidence="10 11">
    <name type="scientific">Lupinus luteus</name>
    <name type="common">European yellow lupine</name>
    <dbReference type="NCBI Taxonomy" id="3873"/>
    <lineage>
        <taxon>Eukaryota</taxon>
        <taxon>Viridiplantae</taxon>
        <taxon>Streptophyta</taxon>
        <taxon>Embryophyta</taxon>
        <taxon>Tracheophyta</taxon>
        <taxon>Spermatophyta</taxon>
        <taxon>Magnoliopsida</taxon>
        <taxon>eudicotyledons</taxon>
        <taxon>Gunneridae</taxon>
        <taxon>Pentapetalae</taxon>
        <taxon>rosids</taxon>
        <taxon>fabids</taxon>
        <taxon>Fabales</taxon>
        <taxon>Fabaceae</taxon>
        <taxon>Papilionoideae</taxon>
        <taxon>50 kb inversion clade</taxon>
        <taxon>genistoids sensu lato</taxon>
        <taxon>core genistoids</taxon>
        <taxon>Genisteae</taxon>
        <taxon>Lupinus</taxon>
    </lineage>
</organism>
<dbReference type="PANTHER" id="PTHR31080">
    <property type="entry name" value="PECTINESTERASE INHIBITOR-LIKE"/>
    <property type="match status" value="1"/>
</dbReference>
<dbReference type="InterPro" id="IPR051955">
    <property type="entry name" value="PME_Inhibitor"/>
</dbReference>
<evidence type="ECO:0000256" key="1">
    <source>
        <dbReference type="ARBA" id="ARBA00006027"/>
    </source>
</evidence>
<dbReference type="Gene3D" id="1.20.140.40">
    <property type="entry name" value="Invertase/pectin methylesterase inhibitor family protein"/>
    <property type="match status" value="1"/>
</dbReference>
<dbReference type="EMBL" id="CAXHTB010000020">
    <property type="protein sequence ID" value="CAL0327608.1"/>
    <property type="molecule type" value="Genomic_DNA"/>
</dbReference>
<dbReference type="SMART" id="SM00856">
    <property type="entry name" value="PMEI"/>
    <property type="match status" value="1"/>
</dbReference>
<keyword evidence="11" id="KW-1185">Reference proteome</keyword>
<evidence type="ECO:0000313" key="10">
    <source>
        <dbReference type="EMBL" id="CAL0327608.1"/>
    </source>
</evidence>
<evidence type="ECO:0000259" key="9">
    <source>
        <dbReference type="SMART" id="SM00856"/>
    </source>
</evidence>